<evidence type="ECO:0000313" key="1">
    <source>
        <dbReference type="EMBL" id="NYD31353.1"/>
    </source>
</evidence>
<dbReference type="Gene3D" id="2.40.320.10">
    <property type="entry name" value="Hypothetical Protein Pfu-838710-001"/>
    <property type="match status" value="1"/>
</dbReference>
<dbReference type="SUPFAM" id="SSF55154">
    <property type="entry name" value="CYTH-like phosphatases"/>
    <property type="match status" value="1"/>
</dbReference>
<name>A0A852R8X5_9ACTN</name>
<reference evidence="1 2" key="1">
    <citation type="submission" date="2020-07" db="EMBL/GenBank/DDBJ databases">
        <title>Sequencing the genomes of 1000 actinobacteria strains.</title>
        <authorList>
            <person name="Klenk H.-P."/>
        </authorList>
    </citation>
    <scope>NUCLEOTIDE SEQUENCE [LARGE SCALE GENOMIC DNA]</scope>
    <source>
        <strain evidence="1 2">DSM 19082</strain>
    </source>
</reference>
<dbReference type="Proteomes" id="UP000582231">
    <property type="component" value="Unassembled WGS sequence"/>
</dbReference>
<sequence length="159" mass="17731">MVSLKYAVVERERRFLVAAVPDGVREVWEIEDRYVDGARLRLREVRKPDGSVQRKLGHKVRLHDDPSEVACTSLYLDDAEWTLLAQLPARRLRKRRHHVHRDGLHVVVDELPDGTLLAEIDDGDGEPADLPGWLGVLADVSDVEAWTGVALASGATPTS</sequence>
<dbReference type="AlphaFoldDB" id="A0A852R8X5"/>
<gene>
    <name evidence="1" type="ORF">BJ958_002899</name>
</gene>
<proteinExistence type="predicted"/>
<keyword evidence="2" id="KW-1185">Reference proteome</keyword>
<organism evidence="1 2">
    <name type="scientific">Nocardioides kongjuensis</name>
    <dbReference type="NCBI Taxonomy" id="349522"/>
    <lineage>
        <taxon>Bacteria</taxon>
        <taxon>Bacillati</taxon>
        <taxon>Actinomycetota</taxon>
        <taxon>Actinomycetes</taxon>
        <taxon>Propionibacteriales</taxon>
        <taxon>Nocardioidaceae</taxon>
        <taxon>Nocardioides</taxon>
    </lineage>
</organism>
<accession>A0A852R8X5</accession>
<dbReference type="InterPro" id="IPR033469">
    <property type="entry name" value="CYTH-like_dom_sf"/>
</dbReference>
<dbReference type="RefSeq" id="WP_179727478.1">
    <property type="nucleotide sequence ID" value="NZ_BAABEF010000001.1"/>
</dbReference>
<comment type="caution">
    <text evidence="1">The sequence shown here is derived from an EMBL/GenBank/DDBJ whole genome shotgun (WGS) entry which is preliminary data.</text>
</comment>
<protein>
    <submittedName>
        <fullName evidence="1">CYTH domain-containing protein</fullName>
    </submittedName>
</protein>
<evidence type="ECO:0000313" key="2">
    <source>
        <dbReference type="Proteomes" id="UP000582231"/>
    </source>
</evidence>
<dbReference type="EMBL" id="JACCBF010000001">
    <property type="protein sequence ID" value="NYD31353.1"/>
    <property type="molecule type" value="Genomic_DNA"/>
</dbReference>